<proteinExistence type="predicted"/>
<reference evidence="1 2" key="1">
    <citation type="submission" date="2021-05" db="EMBL/GenBank/DDBJ databases">
        <title>Genome Assembly of Synthetic Allotetraploid Brassica napus Reveals Homoeologous Exchanges between Subgenomes.</title>
        <authorList>
            <person name="Davis J.T."/>
        </authorList>
    </citation>
    <scope>NUCLEOTIDE SEQUENCE [LARGE SCALE GENOMIC DNA]</scope>
    <source>
        <strain evidence="2">cv. Da-Ae</strain>
        <tissue evidence="1">Seedling</tissue>
    </source>
</reference>
<dbReference type="EMBL" id="JAGKQM010000009">
    <property type="protein sequence ID" value="KAH0912176.1"/>
    <property type="molecule type" value="Genomic_DNA"/>
</dbReference>
<keyword evidence="2" id="KW-1185">Reference proteome</keyword>
<name>A0ABQ8C546_BRANA</name>
<dbReference type="Proteomes" id="UP000824890">
    <property type="component" value="Unassembled WGS sequence"/>
</dbReference>
<comment type="caution">
    <text evidence="1">The sequence shown here is derived from an EMBL/GenBank/DDBJ whole genome shotgun (WGS) entry which is preliminary data.</text>
</comment>
<organism evidence="1 2">
    <name type="scientific">Brassica napus</name>
    <name type="common">Rape</name>
    <dbReference type="NCBI Taxonomy" id="3708"/>
    <lineage>
        <taxon>Eukaryota</taxon>
        <taxon>Viridiplantae</taxon>
        <taxon>Streptophyta</taxon>
        <taxon>Embryophyta</taxon>
        <taxon>Tracheophyta</taxon>
        <taxon>Spermatophyta</taxon>
        <taxon>Magnoliopsida</taxon>
        <taxon>eudicotyledons</taxon>
        <taxon>Gunneridae</taxon>
        <taxon>Pentapetalae</taxon>
        <taxon>rosids</taxon>
        <taxon>malvids</taxon>
        <taxon>Brassicales</taxon>
        <taxon>Brassicaceae</taxon>
        <taxon>Brassiceae</taxon>
        <taxon>Brassica</taxon>
    </lineage>
</organism>
<sequence>MAISTSWIVTTKHIISCSGSVWDGLRCNRWIASNDLLKRWHLLIRTESHKKDLTRPKTKWKKASESAYPTNALISIVLLLSLLKVFLM</sequence>
<protein>
    <submittedName>
        <fullName evidence="1">Uncharacterized protein</fullName>
    </submittedName>
</protein>
<gene>
    <name evidence="1" type="ORF">HID58_035497</name>
</gene>
<evidence type="ECO:0000313" key="1">
    <source>
        <dbReference type="EMBL" id="KAH0912176.1"/>
    </source>
</evidence>
<evidence type="ECO:0000313" key="2">
    <source>
        <dbReference type="Proteomes" id="UP000824890"/>
    </source>
</evidence>
<accession>A0ABQ8C546</accession>